<gene>
    <name evidence="2" type="ORF">N011_14375</name>
</gene>
<dbReference type="EMBL" id="CP159362">
    <property type="protein sequence ID" value="XCN65704.1"/>
    <property type="molecule type" value="Genomic_DNA"/>
</dbReference>
<accession>A0AAU8LBH4</accession>
<evidence type="ECO:0000313" key="2">
    <source>
        <dbReference type="EMBL" id="XCN65704.1"/>
    </source>
</evidence>
<proteinExistence type="predicted"/>
<name>A0AAU8LBH4_PSESX</name>
<evidence type="ECO:0000256" key="1">
    <source>
        <dbReference type="SAM" id="Phobius"/>
    </source>
</evidence>
<reference evidence="2" key="2">
    <citation type="submission" date="2024-07" db="EMBL/GenBank/DDBJ databases">
        <title>A complete genome sequence for Pseudomonas syringae CC1417.</title>
        <authorList>
            <person name="Baltrus D.A."/>
        </authorList>
    </citation>
    <scope>NUCLEOTIDE SEQUENCE</scope>
    <source>
        <strain evidence="2">CC1417</strain>
    </source>
</reference>
<dbReference type="RefSeq" id="WP_032610814.1">
    <property type="nucleotide sequence ID" value="NZ_CP159362.1"/>
</dbReference>
<protein>
    <submittedName>
        <fullName evidence="2">DUF3094 family protein</fullName>
    </submittedName>
</protein>
<sequence>MSSRLNPDDQRCVEEYLQAHPHHVERRPFQPWLLLIMLVGVVIGPGLPSRFLSHLTL</sequence>
<keyword evidence="1" id="KW-0812">Transmembrane</keyword>
<reference evidence="2" key="1">
    <citation type="journal article" date="2014" name="Genome Announc.">
        <title>Draft Genome Sequences of a Phylogenetically Diverse Suite of Pseudomonas syringae Strains from Multiple Source Populations.</title>
        <authorList>
            <person name="Baltrus D.A."/>
            <person name="Yourstone S."/>
            <person name="Lind A."/>
            <person name="Guilbaud C."/>
            <person name="Sands D.C."/>
            <person name="Jones C.D."/>
            <person name="Morris C.E."/>
            <person name="Dangl J.L."/>
        </authorList>
    </citation>
    <scope>NUCLEOTIDE SEQUENCE</scope>
    <source>
        <strain evidence="2">CC1417</strain>
    </source>
</reference>
<organism evidence="2">
    <name type="scientific">Pseudomonas syringae CC1417</name>
    <dbReference type="NCBI Taxonomy" id="1357272"/>
    <lineage>
        <taxon>Bacteria</taxon>
        <taxon>Pseudomonadati</taxon>
        <taxon>Pseudomonadota</taxon>
        <taxon>Gammaproteobacteria</taxon>
        <taxon>Pseudomonadales</taxon>
        <taxon>Pseudomonadaceae</taxon>
        <taxon>Pseudomonas</taxon>
        <taxon>Pseudomonas syringae</taxon>
    </lineage>
</organism>
<dbReference type="Pfam" id="PF11293">
    <property type="entry name" value="DUF3094"/>
    <property type="match status" value="1"/>
</dbReference>
<feature type="transmembrane region" description="Helical" evidence="1">
    <location>
        <begin position="29"/>
        <end position="47"/>
    </location>
</feature>
<keyword evidence="1" id="KW-1133">Transmembrane helix</keyword>
<keyword evidence="1" id="KW-0472">Membrane</keyword>
<dbReference type="AlphaFoldDB" id="A0AAU8LBH4"/>
<dbReference type="InterPro" id="IPR021444">
    <property type="entry name" value="DUF3094"/>
</dbReference>